<dbReference type="InterPro" id="IPR010074">
    <property type="entry name" value="PRibForGlyAmidine_synth_PurL"/>
</dbReference>
<organism evidence="12 13">
    <name type="scientific">Endomicrobium proavitum</name>
    <dbReference type="NCBI Taxonomy" id="1408281"/>
    <lineage>
        <taxon>Bacteria</taxon>
        <taxon>Pseudomonadati</taxon>
        <taxon>Elusimicrobiota</taxon>
        <taxon>Endomicrobiia</taxon>
        <taxon>Endomicrobiales</taxon>
        <taxon>Endomicrobiaceae</taxon>
        <taxon>Endomicrobium</taxon>
    </lineage>
</organism>
<feature type="domain" description="Phosphoribosylformylglycinamidine synthase linker" evidence="11">
    <location>
        <begin position="32"/>
        <end position="80"/>
    </location>
</feature>
<feature type="binding site" evidence="8">
    <location>
        <position position="603"/>
    </location>
    <ligand>
        <name>ATP</name>
        <dbReference type="ChEBI" id="CHEBI:30616"/>
    </ligand>
</feature>
<feature type="active site" evidence="8">
    <location>
        <position position="76"/>
    </location>
</feature>
<keyword evidence="7 8" id="KW-0460">Magnesium</keyword>
<evidence type="ECO:0000259" key="10">
    <source>
        <dbReference type="Pfam" id="PF02769"/>
    </source>
</evidence>
<dbReference type="Pfam" id="PF18072">
    <property type="entry name" value="FGAR-AT_linker"/>
    <property type="match status" value="1"/>
</dbReference>
<dbReference type="GO" id="GO:0005524">
    <property type="term" value="F:ATP binding"/>
    <property type="evidence" value="ECO:0007669"/>
    <property type="project" value="UniProtKB-UniRule"/>
</dbReference>
<keyword evidence="5 8" id="KW-0658">Purine biosynthesis</keyword>
<evidence type="ECO:0000313" key="13">
    <source>
        <dbReference type="Proteomes" id="UP000035337"/>
    </source>
</evidence>
<dbReference type="Gene3D" id="3.30.1330.10">
    <property type="entry name" value="PurM-like, N-terminal domain"/>
    <property type="match status" value="2"/>
</dbReference>
<dbReference type="Gene3D" id="1.10.8.750">
    <property type="entry name" value="Phosphoribosylformylglycinamidine synthase, linker domain"/>
    <property type="match status" value="1"/>
</dbReference>
<dbReference type="SUPFAM" id="SSF55326">
    <property type="entry name" value="PurM N-terminal domain-like"/>
    <property type="match status" value="2"/>
</dbReference>
<evidence type="ECO:0000256" key="8">
    <source>
        <dbReference type="HAMAP-Rule" id="MF_00420"/>
    </source>
</evidence>
<evidence type="ECO:0000259" key="9">
    <source>
        <dbReference type="Pfam" id="PF00586"/>
    </source>
</evidence>
<dbReference type="Proteomes" id="UP000035337">
    <property type="component" value="Chromosome"/>
</dbReference>
<dbReference type="KEGG" id="epo:Epro_0641"/>
<evidence type="ECO:0000313" key="12">
    <source>
        <dbReference type="EMBL" id="AKL98020.1"/>
    </source>
</evidence>
<gene>
    <name evidence="8 12" type="primary">purL</name>
    <name evidence="12" type="ORF">Epro_0641</name>
</gene>
<keyword evidence="13" id="KW-1185">Reference proteome</keyword>
<feature type="binding site" evidence="8">
    <location>
        <position position="168"/>
    </location>
    <ligand>
        <name>substrate</name>
    </ligand>
</feature>
<dbReference type="InterPro" id="IPR041609">
    <property type="entry name" value="PurL_linker"/>
</dbReference>
<dbReference type="InterPro" id="IPR016188">
    <property type="entry name" value="PurM-like_N"/>
</dbReference>
<feature type="binding site" evidence="8">
    <location>
        <position position="606"/>
    </location>
    <ligand>
        <name>substrate</name>
    </ligand>
</feature>
<dbReference type="Pfam" id="PF02769">
    <property type="entry name" value="AIRS_C"/>
    <property type="match status" value="2"/>
</dbReference>
<comment type="function">
    <text evidence="8">Part of the phosphoribosylformylglycinamidine synthase complex involved in the purines biosynthetic pathway. Catalyzes the ATP-dependent conversion of formylglycinamide ribonucleotide (FGAR) and glutamine to yield formylglycinamidine ribonucleotide (FGAM) and glutamate. The FGAM synthase complex is composed of three subunits. PurQ produces an ammonia molecule by converting glutamine to glutamate. PurL transfers the ammonia molecule to FGAR to form FGAM in an ATP-dependent manner. PurS interacts with PurQ and PurL and is thought to assist in the transfer of the ammonia molecule from PurQ to PurL.</text>
</comment>
<dbReference type="Gene3D" id="3.90.650.10">
    <property type="entry name" value="PurM-like C-terminal domain"/>
    <property type="match status" value="2"/>
</dbReference>
<dbReference type="HAMAP" id="MF_00420">
    <property type="entry name" value="PurL_2"/>
    <property type="match status" value="1"/>
</dbReference>
<comment type="caution">
    <text evidence="8">Lacks conserved residue(s) required for the propagation of feature annotation.</text>
</comment>
<comment type="subunit">
    <text evidence="8">Monomer. Part of the FGAM synthase complex composed of 1 PurL, 1 PurQ and 2 PurS subunits.</text>
</comment>
<proteinExistence type="inferred from homology"/>
<feature type="binding site" evidence="8">
    <location>
        <position position="169"/>
    </location>
    <ligand>
        <name>Mg(2+)</name>
        <dbReference type="ChEBI" id="CHEBI:18420"/>
        <label>2</label>
    </ligand>
</feature>
<dbReference type="EC" id="6.3.5.3" evidence="8"/>
<feature type="active site" description="Proton acceptor" evidence="8">
    <location>
        <position position="147"/>
    </location>
</feature>
<dbReference type="GO" id="GO:0005737">
    <property type="term" value="C:cytoplasm"/>
    <property type="evidence" value="ECO:0007669"/>
    <property type="project" value="UniProtKB-SubCell"/>
</dbReference>
<feature type="binding site" evidence="8">
    <location>
        <position position="327"/>
    </location>
    <ligand>
        <name>Mg(2+)</name>
        <dbReference type="ChEBI" id="CHEBI:18420"/>
        <label>2</label>
    </ligand>
</feature>
<dbReference type="NCBIfam" id="TIGR01736">
    <property type="entry name" value="FGAM_synth_II"/>
    <property type="match status" value="1"/>
</dbReference>
<dbReference type="GO" id="GO:0000287">
    <property type="term" value="F:magnesium ion binding"/>
    <property type="evidence" value="ECO:0007669"/>
    <property type="project" value="UniProtKB-UniRule"/>
</dbReference>
<comment type="catalytic activity">
    <reaction evidence="8">
        <text>N(2)-formyl-N(1)-(5-phospho-beta-D-ribosyl)glycinamide + L-glutamine + ATP + H2O = 2-formamido-N(1)-(5-O-phospho-beta-D-ribosyl)acetamidine + L-glutamate + ADP + phosphate + H(+)</text>
        <dbReference type="Rhea" id="RHEA:17129"/>
        <dbReference type="ChEBI" id="CHEBI:15377"/>
        <dbReference type="ChEBI" id="CHEBI:15378"/>
        <dbReference type="ChEBI" id="CHEBI:29985"/>
        <dbReference type="ChEBI" id="CHEBI:30616"/>
        <dbReference type="ChEBI" id="CHEBI:43474"/>
        <dbReference type="ChEBI" id="CHEBI:58359"/>
        <dbReference type="ChEBI" id="CHEBI:147286"/>
        <dbReference type="ChEBI" id="CHEBI:147287"/>
        <dbReference type="ChEBI" id="CHEBI:456216"/>
        <dbReference type="EC" id="6.3.5.3"/>
    </reaction>
</comment>
<evidence type="ECO:0000256" key="5">
    <source>
        <dbReference type="ARBA" id="ARBA00022755"/>
    </source>
</evidence>
<accession>A0A0G3WJH0</accession>
<evidence type="ECO:0000256" key="4">
    <source>
        <dbReference type="ARBA" id="ARBA00022741"/>
    </source>
</evidence>
<feature type="domain" description="PurM-like C-terminal" evidence="10">
    <location>
        <begin position="645"/>
        <end position="784"/>
    </location>
</feature>
<dbReference type="CDD" id="cd02203">
    <property type="entry name" value="PurL_repeat1"/>
    <property type="match status" value="1"/>
</dbReference>
<keyword evidence="4 8" id="KW-0547">Nucleotide-binding</keyword>
<reference evidence="12 13" key="1">
    <citation type="submission" date="2014-09" db="EMBL/GenBank/DDBJ databases">
        <title>Complete genome sequence of Endomicrobium proavitum.</title>
        <authorList>
            <person name="Zheng H."/>
        </authorList>
    </citation>
    <scope>NUCLEOTIDE SEQUENCE [LARGE SCALE GENOMIC DNA]</scope>
    <source>
        <strain evidence="12 13">Rsa215</strain>
    </source>
</reference>
<feature type="binding site" evidence="8">
    <location>
        <position position="143"/>
    </location>
    <ligand>
        <name>ATP</name>
        <dbReference type="ChEBI" id="CHEBI:30616"/>
    </ligand>
</feature>
<feature type="binding site" evidence="8">
    <location>
        <position position="566"/>
    </location>
    <ligand>
        <name>ATP</name>
        <dbReference type="ChEBI" id="CHEBI:30616"/>
    </ligand>
</feature>
<feature type="domain" description="PurM-like C-terminal" evidence="10">
    <location>
        <begin position="263"/>
        <end position="413"/>
    </location>
</feature>
<dbReference type="STRING" id="1408281.Epro_0641"/>
<comment type="similarity">
    <text evidence="8">Belongs to the FGAMS family.</text>
</comment>
<comment type="pathway">
    <text evidence="8">Purine metabolism; IMP biosynthesis via de novo pathway; 5-amino-1-(5-phospho-D-ribosyl)imidazole from N(2)-formyl-N(1)-(5-phospho-D-ribosyl)glycinamide: step 1/2.</text>
</comment>
<protein>
    <recommendedName>
        <fullName evidence="8">Phosphoribosylformylglycinamidine synthase subunit PurL</fullName>
        <shortName evidence="8">FGAM synthase</shortName>
        <ecNumber evidence="8">6.3.5.3</ecNumber>
    </recommendedName>
    <alternativeName>
        <fullName evidence="8">Formylglycinamide ribonucleotide amidotransferase subunit II</fullName>
        <shortName evidence="8">FGAR amidotransferase II</shortName>
        <shortName evidence="8">FGAR-AT II</shortName>
    </alternativeName>
    <alternativeName>
        <fullName evidence="8">Glutamine amidotransferase PurL</fullName>
    </alternativeName>
    <alternativeName>
        <fullName evidence="8">Phosphoribosylformylglycinamidine synthase subunit II</fullName>
    </alternativeName>
</protein>
<evidence type="ECO:0000256" key="6">
    <source>
        <dbReference type="ARBA" id="ARBA00022840"/>
    </source>
</evidence>
<dbReference type="PATRIC" id="fig|1408281.3.peg.656"/>
<dbReference type="InterPro" id="IPR036676">
    <property type="entry name" value="PurM-like_C_sf"/>
</dbReference>
<feature type="binding site" evidence="8">
    <location>
        <position position="299"/>
    </location>
    <ligand>
        <name>substrate</name>
    </ligand>
</feature>
<sequence length="813" mass="88543">MPNTEIINGGKMKSKINCNIIEILNLSDNQLVELSKKNVLSLSLEEMKSVQSYFKKLKRNPTDVELETVAQTWSEHCKHKTLTGVIEYSEEKNGKKSKRKYNNLLKETIFKATVELNKKWCWSVFKDNAGVIEFDSKNGAAFKVETHNHPSALEPYGGSATGIGGVIRDILGVGLGAKPLANTDVFCFGNPNTKASQVPDGMHHPKRIAKGVVSGVRDYGNRMGIPTVNGAVYFDDGYMANPLVYCGTMGIIPKNMIDKQVKPKDLVLVVGGRTGRDGIHGATFSSVQLDKESDVSAVQIGNPIIEKKVLDTMLKARDLRLYRGVTDCGAGGLSSAVGELGEKTGVRVELSKIPLKYEGLSPWEIWISEAQERMVFAVPAKNKKKILEIFKKENVEATFIGEFTNDKKLTLTYNGEVVADMSMEFLHDGVPKPTRPAVYKIVQEKKQKPVKFNGAKLLKSLKAALSDLNVCSKEWIIRQYDHEVQGQTVIKPLQGNGIEVSGPGDAAVIWPYASVKGTKKGIVLSNGLNPQYGKINTYKMAASAIEESLRNAAAVGANIDRMSVLDNFCWGNPNKPEILGSLVRAANACYDMSKAFDVPFISGKDSLHNEYSIGGKKYSIPPALLISAMGVIDNAANTVTMPFKQKGNKVFVLGLTRNELGGSVFAKINKISGGIVADVYPKESRPLMKKLYEAINKGLIEAAHDASEGGLAVAISEMAFSSQLGVKININAIKTEGTLTAAEILFSQSNGRFVIEVKPENEKAAAAIFKGSSFAEVGVVGADKVIFESAKEKVKIQAKPEELLNSWKNTINW</sequence>
<keyword evidence="1 8" id="KW-0963">Cytoplasm</keyword>
<dbReference type="UniPathway" id="UPA00074">
    <property type="reaction ID" value="UER00128"/>
</dbReference>
<keyword evidence="2 8" id="KW-0436">Ligase</keyword>
<evidence type="ECO:0000256" key="3">
    <source>
        <dbReference type="ARBA" id="ARBA00022723"/>
    </source>
</evidence>
<dbReference type="PANTHER" id="PTHR43555:SF1">
    <property type="entry name" value="PHOSPHORIBOSYLFORMYLGLYCINAMIDINE SYNTHASE SUBUNIT PURL"/>
    <property type="match status" value="1"/>
</dbReference>
<dbReference type="InterPro" id="IPR010918">
    <property type="entry name" value="PurM-like_C_dom"/>
</dbReference>
<dbReference type="GO" id="GO:0004642">
    <property type="term" value="F:phosphoribosylformylglycinamidine synthase activity"/>
    <property type="evidence" value="ECO:0007669"/>
    <property type="project" value="UniProtKB-UniRule"/>
</dbReference>
<feature type="domain" description="PurM-like N-terminal" evidence="9">
    <location>
        <begin position="505"/>
        <end position="631"/>
    </location>
</feature>
<dbReference type="InterPro" id="IPR036921">
    <property type="entry name" value="PurM-like_N_sf"/>
</dbReference>
<dbReference type="CDD" id="cd02204">
    <property type="entry name" value="PurL_repeat2"/>
    <property type="match status" value="1"/>
</dbReference>
<dbReference type="EMBL" id="CP009498">
    <property type="protein sequence ID" value="AKL98020.1"/>
    <property type="molecule type" value="Genomic_DNA"/>
</dbReference>
<name>A0A0G3WJH0_9BACT</name>
<keyword evidence="6 8" id="KW-0067">ATP-binding</keyword>
<dbReference type="PANTHER" id="PTHR43555">
    <property type="entry name" value="PHOSPHORIBOSYLFORMYLGLYCINAMIDINE SYNTHASE SUBUNIT PURL"/>
    <property type="match status" value="1"/>
</dbReference>
<evidence type="ECO:0000256" key="2">
    <source>
        <dbReference type="ARBA" id="ARBA00022598"/>
    </source>
</evidence>
<comment type="subcellular location">
    <subcellularLocation>
        <location evidence="8">Cytoplasm</location>
    </subcellularLocation>
</comment>
<feature type="domain" description="PurM-like N-terminal" evidence="9">
    <location>
        <begin position="127"/>
        <end position="252"/>
    </location>
</feature>
<dbReference type="Pfam" id="PF00586">
    <property type="entry name" value="AIRS"/>
    <property type="match status" value="2"/>
</dbReference>
<dbReference type="SUPFAM" id="SSF56042">
    <property type="entry name" value="PurM C-terminal domain-like"/>
    <property type="match status" value="2"/>
</dbReference>
<evidence type="ECO:0000256" key="1">
    <source>
        <dbReference type="ARBA" id="ARBA00022490"/>
    </source>
</evidence>
<dbReference type="GO" id="GO:0006189">
    <property type="term" value="P:'de novo' IMP biosynthetic process"/>
    <property type="evidence" value="ECO:0007669"/>
    <property type="project" value="UniProtKB-UniRule"/>
</dbReference>
<dbReference type="AlphaFoldDB" id="A0A0G3WJH0"/>
<evidence type="ECO:0000256" key="7">
    <source>
        <dbReference type="ARBA" id="ARBA00022842"/>
    </source>
</evidence>
<keyword evidence="3 8" id="KW-0479">Metal-binding</keyword>
<feature type="binding site" evidence="8">
    <location>
        <position position="145"/>
    </location>
    <ligand>
        <name>Mg(2+)</name>
        <dbReference type="ChEBI" id="CHEBI:18420"/>
        <label>1</label>
    </ligand>
</feature>
<evidence type="ECO:0000259" key="11">
    <source>
        <dbReference type="Pfam" id="PF18072"/>
    </source>
</evidence>